<name>A0A8H2RQZ5_PSEFL</name>
<dbReference type="Proteomes" id="UP000325723">
    <property type="component" value="Unassembled WGS sequence"/>
</dbReference>
<sequence>MSAFLTSGVYLQRVESLDETQITLSIIRNIDRTTSSQVDYFKDSTPMILHVRENGRSLTLDFDPWSDINVTSDNHIDQKDIDALTLLGAAYYHQSTIGPENGAFLRFLSTDAPYFRVIIEKWELSEPPRPLNTFFAFDTEIFEAGSPFEITTDEPETGYQVRVGDDLQNLAKAFTQLTL</sequence>
<dbReference type="EMBL" id="CABVIE010000004">
    <property type="protein sequence ID" value="VVO74132.1"/>
    <property type="molecule type" value="Genomic_DNA"/>
</dbReference>
<gene>
    <name evidence="1" type="ORF">PS900_01463</name>
</gene>
<protein>
    <submittedName>
        <fullName evidence="1">Uncharacterized protein</fullName>
    </submittedName>
</protein>
<evidence type="ECO:0000313" key="2">
    <source>
        <dbReference type="Proteomes" id="UP000325723"/>
    </source>
</evidence>
<comment type="caution">
    <text evidence="1">The sequence shown here is derived from an EMBL/GenBank/DDBJ whole genome shotgun (WGS) entry which is preliminary data.</text>
</comment>
<proteinExistence type="predicted"/>
<organism evidence="1 2">
    <name type="scientific">Pseudomonas fluorescens</name>
    <dbReference type="NCBI Taxonomy" id="294"/>
    <lineage>
        <taxon>Bacteria</taxon>
        <taxon>Pseudomonadati</taxon>
        <taxon>Pseudomonadota</taxon>
        <taxon>Gammaproteobacteria</taxon>
        <taxon>Pseudomonadales</taxon>
        <taxon>Pseudomonadaceae</taxon>
        <taxon>Pseudomonas</taxon>
    </lineage>
</organism>
<reference evidence="1 2" key="1">
    <citation type="submission" date="2019-09" db="EMBL/GenBank/DDBJ databases">
        <authorList>
            <person name="Chandra G."/>
            <person name="Truman W A."/>
        </authorList>
    </citation>
    <scope>NUCLEOTIDE SEQUENCE [LARGE SCALE GENOMIC DNA]</scope>
    <source>
        <strain evidence="1">PS900</strain>
    </source>
</reference>
<dbReference type="RefSeq" id="WP_150753744.1">
    <property type="nucleotide sequence ID" value="NZ_CABVHR010000006.1"/>
</dbReference>
<accession>A0A8H2RQZ5</accession>
<evidence type="ECO:0000313" key="1">
    <source>
        <dbReference type="EMBL" id="VVO74132.1"/>
    </source>
</evidence>
<dbReference type="AlphaFoldDB" id="A0A8H2RQZ5"/>